<keyword evidence="2" id="KW-1185">Reference proteome</keyword>
<accession>A0ACB6ZTH2</accession>
<protein>
    <submittedName>
        <fullName evidence="1">Cysteine proteinase</fullName>
    </submittedName>
</protein>
<dbReference type="Proteomes" id="UP000886501">
    <property type="component" value="Unassembled WGS sequence"/>
</dbReference>
<proteinExistence type="predicted"/>
<dbReference type="EMBL" id="MU117965">
    <property type="protein sequence ID" value="KAF9653095.1"/>
    <property type="molecule type" value="Genomic_DNA"/>
</dbReference>
<reference evidence="1" key="1">
    <citation type="submission" date="2019-10" db="EMBL/GenBank/DDBJ databases">
        <authorList>
            <consortium name="DOE Joint Genome Institute"/>
            <person name="Kuo A."/>
            <person name="Miyauchi S."/>
            <person name="Kiss E."/>
            <person name="Drula E."/>
            <person name="Kohler A."/>
            <person name="Sanchez-Garcia M."/>
            <person name="Andreopoulos B."/>
            <person name="Barry K.W."/>
            <person name="Bonito G."/>
            <person name="Buee M."/>
            <person name="Carver A."/>
            <person name="Chen C."/>
            <person name="Cichocki N."/>
            <person name="Clum A."/>
            <person name="Culley D."/>
            <person name="Crous P.W."/>
            <person name="Fauchery L."/>
            <person name="Girlanda M."/>
            <person name="Hayes R."/>
            <person name="Keri Z."/>
            <person name="Labutti K."/>
            <person name="Lipzen A."/>
            <person name="Lombard V."/>
            <person name="Magnuson J."/>
            <person name="Maillard F."/>
            <person name="Morin E."/>
            <person name="Murat C."/>
            <person name="Nolan M."/>
            <person name="Ohm R."/>
            <person name="Pangilinan J."/>
            <person name="Pereira M."/>
            <person name="Perotto S."/>
            <person name="Peter M."/>
            <person name="Riley R."/>
            <person name="Sitrit Y."/>
            <person name="Stielow B."/>
            <person name="Szollosi G."/>
            <person name="Zifcakova L."/>
            <person name="Stursova M."/>
            <person name="Spatafora J.W."/>
            <person name="Tedersoo L."/>
            <person name="Vaario L.-M."/>
            <person name="Yamada A."/>
            <person name="Yan M."/>
            <person name="Wang P."/>
            <person name="Xu J."/>
            <person name="Bruns T."/>
            <person name="Baldrian P."/>
            <person name="Vilgalys R."/>
            <person name="Henrissat B."/>
            <person name="Grigoriev I.V."/>
            <person name="Hibbett D."/>
            <person name="Nagy L.G."/>
            <person name="Martin F.M."/>
        </authorList>
    </citation>
    <scope>NUCLEOTIDE SEQUENCE</scope>
    <source>
        <strain evidence="1">P2</strain>
    </source>
</reference>
<organism evidence="1 2">
    <name type="scientific">Thelephora ganbajun</name>
    <name type="common">Ganba fungus</name>
    <dbReference type="NCBI Taxonomy" id="370292"/>
    <lineage>
        <taxon>Eukaryota</taxon>
        <taxon>Fungi</taxon>
        <taxon>Dikarya</taxon>
        <taxon>Basidiomycota</taxon>
        <taxon>Agaricomycotina</taxon>
        <taxon>Agaricomycetes</taxon>
        <taxon>Thelephorales</taxon>
        <taxon>Thelephoraceae</taxon>
        <taxon>Thelephora</taxon>
    </lineage>
</organism>
<feature type="non-terminal residue" evidence="1">
    <location>
        <position position="161"/>
    </location>
</feature>
<reference evidence="1" key="2">
    <citation type="journal article" date="2020" name="Nat. Commun.">
        <title>Large-scale genome sequencing of mycorrhizal fungi provides insights into the early evolution of symbiotic traits.</title>
        <authorList>
            <person name="Miyauchi S."/>
            <person name="Kiss E."/>
            <person name="Kuo A."/>
            <person name="Drula E."/>
            <person name="Kohler A."/>
            <person name="Sanchez-Garcia M."/>
            <person name="Morin E."/>
            <person name="Andreopoulos B."/>
            <person name="Barry K.W."/>
            <person name="Bonito G."/>
            <person name="Buee M."/>
            <person name="Carver A."/>
            <person name="Chen C."/>
            <person name="Cichocki N."/>
            <person name="Clum A."/>
            <person name="Culley D."/>
            <person name="Crous P.W."/>
            <person name="Fauchery L."/>
            <person name="Girlanda M."/>
            <person name="Hayes R.D."/>
            <person name="Keri Z."/>
            <person name="LaButti K."/>
            <person name="Lipzen A."/>
            <person name="Lombard V."/>
            <person name="Magnuson J."/>
            <person name="Maillard F."/>
            <person name="Murat C."/>
            <person name="Nolan M."/>
            <person name="Ohm R.A."/>
            <person name="Pangilinan J."/>
            <person name="Pereira M.F."/>
            <person name="Perotto S."/>
            <person name="Peter M."/>
            <person name="Pfister S."/>
            <person name="Riley R."/>
            <person name="Sitrit Y."/>
            <person name="Stielow J.B."/>
            <person name="Szollosi G."/>
            <person name="Zifcakova L."/>
            <person name="Stursova M."/>
            <person name="Spatafora J.W."/>
            <person name="Tedersoo L."/>
            <person name="Vaario L.M."/>
            <person name="Yamada A."/>
            <person name="Yan M."/>
            <person name="Wang P."/>
            <person name="Xu J."/>
            <person name="Bruns T."/>
            <person name="Baldrian P."/>
            <person name="Vilgalys R."/>
            <person name="Dunand C."/>
            <person name="Henrissat B."/>
            <person name="Grigoriev I.V."/>
            <person name="Hibbett D."/>
            <person name="Nagy L.G."/>
            <person name="Martin F.M."/>
        </authorList>
    </citation>
    <scope>NUCLEOTIDE SEQUENCE</scope>
    <source>
        <strain evidence="1">P2</strain>
    </source>
</reference>
<comment type="caution">
    <text evidence="1">The sequence shown here is derived from an EMBL/GenBank/DDBJ whole genome shotgun (WGS) entry which is preliminary data.</text>
</comment>
<evidence type="ECO:0000313" key="1">
    <source>
        <dbReference type="EMBL" id="KAF9653095.1"/>
    </source>
</evidence>
<evidence type="ECO:0000313" key="2">
    <source>
        <dbReference type="Proteomes" id="UP000886501"/>
    </source>
</evidence>
<sequence length="161" mass="17630">MSAYLSSCVADQLAILGILPRAQANYVVTRAAAANYIYTHPDDFLPFLPSIDGEDGFGATDAGLMTPKQFEIYCTAIRDTGVWGGEPEILALSRAYNIPIHVIQSGTPHVVVHNPTGAPDHDDGFDGTKKVVRISYHRRMYGLGEHYNSLRPRKSVVETLV</sequence>
<name>A0ACB6ZTH2_THEGA</name>
<gene>
    <name evidence="1" type="ORF">BDM02DRAFT_3108226</name>
</gene>